<dbReference type="RefSeq" id="WP_006257935.1">
    <property type="nucleotide sequence ID" value="NZ_BCMQ01000002.1"/>
</dbReference>
<evidence type="ECO:0000313" key="1">
    <source>
        <dbReference type="EMBL" id="ALU25610.1"/>
    </source>
</evidence>
<proteinExistence type="predicted"/>
<dbReference type="Proteomes" id="UP000069030">
    <property type="component" value="Chromosome"/>
</dbReference>
<accession>A0A0U3EXX7</accession>
<evidence type="ECO:0000313" key="2">
    <source>
        <dbReference type="Proteomes" id="UP000069030"/>
    </source>
</evidence>
<name>A0A0U3EXX7_9FLAO</name>
<sequence length="159" mass="17899">MKFLTVIFISAMMLFQTSTTSIRERFEHAGESVELAEAFYNQTLKLDNTDLGNAYKGSALITKAKFEKGIKNKKALIVQGAALLDGAVASKPKDVEIRLIRLIIQEHVPNIVKYKANIQEDKLVILENYSNQSADVKKWISSYAKQSKAFTTDDRNKLL</sequence>
<gene>
    <name evidence="1" type="ORF">AS202_05440</name>
</gene>
<dbReference type="AlphaFoldDB" id="A0A0U3EXX7"/>
<reference evidence="1 2" key="1">
    <citation type="journal article" date="2016" name="J. Zhejiang Univ. Sci. B">
        <title>Antibiotic resistance mechanisms of Myroides sp.</title>
        <authorList>
            <person name="Hu S."/>
            <person name="Yuan S."/>
            <person name="Qu H."/>
            <person name="Jiang T."/>
            <person name="Zhou Y."/>
            <person name="Wang M."/>
            <person name="Ming D."/>
        </authorList>
    </citation>
    <scope>NUCLEOTIDE SEQUENCE [LARGE SCALE GENOMIC DNA]</scope>
    <source>
        <strain evidence="1 2">PR63039</strain>
    </source>
</reference>
<dbReference type="KEGG" id="mod:AS202_05440"/>
<dbReference type="EMBL" id="CP013690">
    <property type="protein sequence ID" value="ALU25610.1"/>
    <property type="molecule type" value="Genomic_DNA"/>
</dbReference>
<organism evidence="1 2">
    <name type="scientific">Myroides odoratimimus</name>
    <dbReference type="NCBI Taxonomy" id="76832"/>
    <lineage>
        <taxon>Bacteria</taxon>
        <taxon>Pseudomonadati</taxon>
        <taxon>Bacteroidota</taxon>
        <taxon>Flavobacteriia</taxon>
        <taxon>Flavobacteriales</taxon>
        <taxon>Flavobacteriaceae</taxon>
        <taxon>Myroides</taxon>
    </lineage>
</organism>
<protein>
    <submittedName>
        <fullName evidence="1">Uncharacterized protein</fullName>
    </submittedName>
</protein>